<gene>
    <name evidence="3" type="ORF">Airi02_002020</name>
</gene>
<accession>A0A9W6RYN2</accession>
<dbReference type="EMBL" id="BSTK01000001">
    <property type="protein sequence ID" value="GLY82270.1"/>
    <property type="molecule type" value="Genomic_DNA"/>
</dbReference>
<name>A0A9W6RYN2_9ACTN</name>
<sequence>MAHRRRTKMTPQPASGRLRGSGLVAAVLAMSCASGACSGGAPDPRPSRVASPSGPPAPTTQRTWTPRADDEEAACRKKDPKPWRPSSDPYTGPGPHYVYPIRVQLDPDAPKDAMDGKDLSTIPGDMEIPNERVPDGWQLIACVYHGHPTRRSGTVRCHFDNVDETRKYPFYESRYEVIVREARTGKKVTTFSVPGTTTDDGDCPTFVMDTGHTVILKPLDGHTLGERLRPVFSATA</sequence>
<feature type="region of interest" description="Disordered" evidence="1">
    <location>
        <begin position="34"/>
        <end position="100"/>
    </location>
</feature>
<dbReference type="Proteomes" id="UP001165074">
    <property type="component" value="Unassembled WGS sequence"/>
</dbReference>
<organism evidence="3 4">
    <name type="scientific">Actinoallomurus iriomotensis</name>
    <dbReference type="NCBI Taxonomy" id="478107"/>
    <lineage>
        <taxon>Bacteria</taxon>
        <taxon>Bacillati</taxon>
        <taxon>Actinomycetota</taxon>
        <taxon>Actinomycetes</taxon>
        <taxon>Streptosporangiales</taxon>
        <taxon>Thermomonosporaceae</taxon>
        <taxon>Actinoallomurus</taxon>
    </lineage>
</organism>
<feature type="chain" id="PRO_5040841540" evidence="2">
    <location>
        <begin position="37"/>
        <end position="236"/>
    </location>
</feature>
<dbReference type="AlphaFoldDB" id="A0A9W6RYN2"/>
<feature type="compositionally biased region" description="Basic and acidic residues" evidence="1">
    <location>
        <begin position="73"/>
        <end position="82"/>
    </location>
</feature>
<evidence type="ECO:0000256" key="1">
    <source>
        <dbReference type="SAM" id="MobiDB-lite"/>
    </source>
</evidence>
<evidence type="ECO:0000313" key="4">
    <source>
        <dbReference type="Proteomes" id="UP001165074"/>
    </source>
</evidence>
<keyword evidence="4" id="KW-1185">Reference proteome</keyword>
<keyword evidence="2" id="KW-0732">Signal</keyword>
<feature type="signal peptide" evidence="2">
    <location>
        <begin position="1"/>
        <end position="36"/>
    </location>
</feature>
<dbReference type="PROSITE" id="PS51257">
    <property type="entry name" value="PROKAR_LIPOPROTEIN"/>
    <property type="match status" value="1"/>
</dbReference>
<proteinExistence type="predicted"/>
<evidence type="ECO:0000313" key="3">
    <source>
        <dbReference type="EMBL" id="GLY82270.1"/>
    </source>
</evidence>
<comment type="caution">
    <text evidence="3">The sequence shown here is derived from an EMBL/GenBank/DDBJ whole genome shotgun (WGS) entry which is preliminary data.</text>
</comment>
<reference evidence="3" key="1">
    <citation type="submission" date="2023-03" db="EMBL/GenBank/DDBJ databases">
        <title>Actinoallomurus iriomotensis NBRC 103684.</title>
        <authorList>
            <person name="Ichikawa N."/>
            <person name="Sato H."/>
            <person name="Tonouchi N."/>
        </authorList>
    </citation>
    <scope>NUCLEOTIDE SEQUENCE</scope>
    <source>
        <strain evidence="3">NBRC 103684</strain>
    </source>
</reference>
<evidence type="ECO:0000256" key="2">
    <source>
        <dbReference type="SAM" id="SignalP"/>
    </source>
</evidence>
<protein>
    <submittedName>
        <fullName evidence="3">Uncharacterized protein</fullName>
    </submittedName>
</protein>